<reference evidence="1 2" key="1">
    <citation type="submission" date="2019-03" db="EMBL/GenBank/DDBJ databases">
        <title>Genomic Encyclopedia of Type Strains, Phase IV (KMG-IV): sequencing the most valuable type-strain genomes for metagenomic binning, comparative biology and taxonomic classification.</title>
        <authorList>
            <person name="Goeker M."/>
        </authorList>
    </citation>
    <scope>NUCLEOTIDE SEQUENCE [LARGE SCALE GENOMIC DNA]</scope>
    <source>
        <strain evidence="1 2">DSM 24179</strain>
    </source>
</reference>
<organism evidence="1 2">
    <name type="scientific">Natronoflexus pectinivorans</name>
    <dbReference type="NCBI Taxonomy" id="682526"/>
    <lineage>
        <taxon>Bacteria</taxon>
        <taxon>Pseudomonadati</taxon>
        <taxon>Bacteroidota</taxon>
        <taxon>Bacteroidia</taxon>
        <taxon>Marinilabiliales</taxon>
        <taxon>Marinilabiliaceae</taxon>
        <taxon>Natronoflexus</taxon>
    </lineage>
</organism>
<dbReference type="Proteomes" id="UP000295221">
    <property type="component" value="Unassembled WGS sequence"/>
</dbReference>
<sequence length="522" mass="59346">MMRLLWWFLLVLLPFFSLKAEKTEVPGLIIFLVIDELDNEQILLLQREFSSQGINRISRTGMRFMNAYSSDISGYPGTRIASLYSGTSPSTHGLIGETWVNRRNNQFIQPASYDSAQISTVLSYNQSKTIADYLKSVYGSEAKNATISVNAPWLIHANGYNPDHIFTYDQNRGVFYDASNPVKKDDWMRGFNQSINNTNLLSRQWGPVKDITSYVEFRYLPDEKRKDFRSFLYNMRTGTEAPFSRIAGSPYINTLIRDFTVSFLANTGFGKSSVPNLLTIQFTTRPFTKTNGTILPAEKEDMLLRLDQDIASLLAYLDFEFGRDNYLLVLTAGANSMPDQTTTGKAGVTTGTVEFRRVVSLLNLYLMAQYGQGQWVTGIHDNYLYLNHQLIEENQLELEVIQEKTCRFLVEFSGIKHAIPVWNKMFDSERQPVLSDNLFSRRLPDISIELLPGWSTPATNLGTRQTGKSGNNFVPLFVSGAGIRYGAWLAPFNINKLTPILLQLYGINHPELIYMEQVNLFK</sequence>
<dbReference type="Gene3D" id="3.30.1360.150">
    <property type="match status" value="1"/>
</dbReference>
<dbReference type="Gene3D" id="3.40.720.10">
    <property type="entry name" value="Alkaline Phosphatase, subunit A"/>
    <property type="match status" value="1"/>
</dbReference>
<dbReference type="SUPFAM" id="SSF53649">
    <property type="entry name" value="Alkaline phosphatase-like"/>
    <property type="match status" value="1"/>
</dbReference>
<dbReference type="OrthoDB" id="9766127at2"/>
<comment type="caution">
    <text evidence="1">The sequence shown here is derived from an EMBL/GenBank/DDBJ whole genome shotgun (WGS) entry which is preliminary data.</text>
</comment>
<evidence type="ECO:0000313" key="2">
    <source>
        <dbReference type="Proteomes" id="UP000295221"/>
    </source>
</evidence>
<dbReference type="EMBL" id="SLWK01000001">
    <property type="protein sequence ID" value="TCO10471.1"/>
    <property type="molecule type" value="Genomic_DNA"/>
</dbReference>
<protein>
    <recommendedName>
        <fullName evidence="3">Type I phosphodiesterase/nucleotide pyrophosphatase</fullName>
    </recommendedName>
</protein>
<proteinExistence type="predicted"/>
<keyword evidence="2" id="KW-1185">Reference proteome</keyword>
<name>A0A4V2RWX3_9BACT</name>
<dbReference type="AlphaFoldDB" id="A0A4V2RWX3"/>
<evidence type="ECO:0000313" key="1">
    <source>
        <dbReference type="EMBL" id="TCO10471.1"/>
    </source>
</evidence>
<dbReference type="InterPro" id="IPR017850">
    <property type="entry name" value="Alkaline_phosphatase_core_sf"/>
</dbReference>
<accession>A0A4V2RWX3</accession>
<gene>
    <name evidence="1" type="ORF">EV194_101101</name>
</gene>
<dbReference type="RefSeq" id="WP_132431002.1">
    <property type="nucleotide sequence ID" value="NZ_SLWK01000001.1"/>
</dbReference>
<evidence type="ECO:0008006" key="3">
    <source>
        <dbReference type="Google" id="ProtNLM"/>
    </source>
</evidence>